<dbReference type="Pfam" id="PF00583">
    <property type="entry name" value="Acetyltransf_1"/>
    <property type="match status" value="1"/>
</dbReference>
<comment type="caution">
    <text evidence="2">The sequence shown here is derived from an EMBL/GenBank/DDBJ whole genome shotgun (WGS) entry which is preliminary data.</text>
</comment>
<dbReference type="InterPro" id="IPR000182">
    <property type="entry name" value="GNAT_dom"/>
</dbReference>
<evidence type="ECO:0000313" key="2">
    <source>
        <dbReference type="EMBL" id="OYD59498.1"/>
    </source>
</evidence>
<dbReference type="Proteomes" id="UP000215059">
    <property type="component" value="Unassembled WGS sequence"/>
</dbReference>
<dbReference type="EMBL" id="NOII01000001">
    <property type="protein sequence ID" value="OYD59498.1"/>
    <property type="molecule type" value="Genomic_DNA"/>
</dbReference>
<feature type="domain" description="N-acetyltransferase" evidence="1">
    <location>
        <begin position="1"/>
        <end position="146"/>
    </location>
</feature>
<dbReference type="GO" id="GO:0016747">
    <property type="term" value="F:acyltransferase activity, transferring groups other than amino-acyl groups"/>
    <property type="evidence" value="ECO:0007669"/>
    <property type="project" value="InterPro"/>
</dbReference>
<protein>
    <submittedName>
        <fullName evidence="2">GNAT family N-acetyltransferase</fullName>
    </submittedName>
</protein>
<dbReference type="Gene3D" id="3.40.630.30">
    <property type="match status" value="1"/>
</dbReference>
<dbReference type="InterPro" id="IPR016181">
    <property type="entry name" value="Acyl_CoA_acyltransferase"/>
</dbReference>
<reference evidence="2 3" key="1">
    <citation type="submission" date="2017-07" db="EMBL/GenBank/DDBJ databases">
        <title>Fictibacillus sp. nov. GDSW-R2A3 Genome sequencing and assembly.</title>
        <authorList>
            <person name="Mayilraj S."/>
        </authorList>
    </citation>
    <scope>NUCLEOTIDE SEQUENCE [LARGE SCALE GENOMIC DNA]</scope>
    <source>
        <strain evidence="2 3">GDSW-R2A3</strain>
    </source>
</reference>
<organism evidence="2 3">
    <name type="scientific">Fictibacillus aquaticus</name>
    <dbReference type="NCBI Taxonomy" id="2021314"/>
    <lineage>
        <taxon>Bacteria</taxon>
        <taxon>Bacillati</taxon>
        <taxon>Bacillota</taxon>
        <taxon>Bacilli</taxon>
        <taxon>Bacillales</taxon>
        <taxon>Fictibacillaceae</taxon>
        <taxon>Fictibacillus</taxon>
    </lineage>
</organism>
<name>A0A235FDR4_9BACL</name>
<keyword evidence="3" id="KW-1185">Reference proteome</keyword>
<evidence type="ECO:0000259" key="1">
    <source>
        <dbReference type="PROSITE" id="PS51186"/>
    </source>
</evidence>
<sequence>MISVKFISPEETYSIRHKVLRPNQKLEDCKFAADHDEAAFHLGALFEGKLISIASFYHETFPEFEKERQYRLRGMATLEEFRRYNAGSLLIQTAEEYMKENDVNLWWCNARTSVSGYYEKLGMKPFGEVFDLEPIGPHIVMYKHLVLKDEMN</sequence>
<dbReference type="PROSITE" id="PS51186">
    <property type="entry name" value="GNAT"/>
    <property type="match status" value="1"/>
</dbReference>
<dbReference type="OrthoDB" id="2352823at2"/>
<dbReference type="SUPFAM" id="SSF55729">
    <property type="entry name" value="Acyl-CoA N-acyltransferases (Nat)"/>
    <property type="match status" value="1"/>
</dbReference>
<dbReference type="AlphaFoldDB" id="A0A235FDR4"/>
<proteinExistence type="predicted"/>
<keyword evidence="2" id="KW-0808">Transferase</keyword>
<gene>
    <name evidence="2" type="ORF">CGZ90_06300</name>
</gene>
<accession>A0A235FDR4</accession>
<evidence type="ECO:0000313" key="3">
    <source>
        <dbReference type="Proteomes" id="UP000215059"/>
    </source>
</evidence>
<dbReference type="RefSeq" id="WP_094251459.1">
    <property type="nucleotide sequence ID" value="NZ_JBHLXL010000001.1"/>
</dbReference>
<dbReference type="CDD" id="cd04301">
    <property type="entry name" value="NAT_SF"/>
    <property type="match status" value="1"/>
</dbReference>